<evidence type="ECO:0000259" key="6">
    <source>
        <dbReference type="Pfam" id="PF00389"/>
    </source>
</evidence>
<dbReference type="GO" id="GO:0051287">
    <property type="term" value="F:NAD binding"/>
    <property type="evidence" value="ECO:0007669"/>
    <property type="project" value="InterPro"/>
</dbReference>
<evidence type="ECO:0000313" key="8">
    <source>
        <dbReference type="EMBL" id="NYJ32693.1"/>
    </source>
</evidence>
<keyword evidence="3 5" id="KW-0560">Oxidoreductase</keyword>
<dbReference type="InterPro" id="IPR006140">
    <property type="entry name" value="D-isomer_DH_NAD-bd"/>
</dbReference>
<feature type="domain" description="D-isomer specific 2-hydroxyacid dehydrogenase catalytic" evidence="6">
    <location>
        <begin position="43"/>
        <end position="324"/>
    </location>
</feature>
<evidence type="ECO:0000256" key="4">
    <source>
        <dbReference type="ARBA" id="ARBA00023027"/>
    </source>
</evidence>
<dbReference type="FunFam" id="3.40.50.720:FF:000203">
    <property type="entry name" value="D-3-phosphoglycerate dehydrogenase (SerA)"/>
    <property type="match status" value="1"/>
</dbReference>
<dbReference type="InterPro" id="IPR006139">
    <property type="entry name" value="D-isomer_2_OHA_DH_cat_dom"/>
</dbReference>
<dbReference type="InterPro" id="IPR036291">
    <property type="entry name" value="NAD(P)-bd_dom_sf"/>
</dbReference>
<dbReference type="InterPro" id="IPR050857">
    <property type="entry name" value="D-2-hydroxyacid_DH"/>
</dbReference>
<dbReference type="PROSITE" id="PS00065">
    <property type="entry name" value="D_2_HYDROXYACID_DH_1"/>
    <property type="match status" value="1"/>
</dbReference>
<evidence type="ECO:0000313" key="9">
    <source>
        <dbReference type="Proteomes" id="UP000572051"/>
    </source>
</evidence>
<name>A0A7Z0EII2_9ACTN</name>
<dbReference type="AlphaFoldDB" id="A0A7Z0EII2"/>
<dbReference type="GO" id="GO:0016616">
    <property type="term" value="F:oxidoreductase activity, acting on the CH-OH group of donors, NAD or NADP as acceptor"/>
    <property type="evidence" value="ECO:0007669"/>
    <property type="project" value="InterPro"/>
</dbReference>
<dbReference type="PANTHER" id="PTHR42789:SF1">
    <property type="entry name" value="D-ISOMER SPECIFIC 2-HYDROXYACID DEHYDROGENASE FAMILY PROTEIN (AFU_ORTHOLOGUE AFUA_6G10090)"/>
    <property type="match status" value="1"/>
</dbReference>
<dbReference type="SUPFAM" id="SSF51735">
    <property type="entry name" value="NAD(P)-binding Rossmann-fold domains"/>
    <property type="match status" value="1"/>
</dbReference>
<keyword evidence="9" id="KW-1185">Reference proteome</keyword>
<dbReference type="Gene3D" id="3.40.50.720">
    <property type="entry name" value="NAD(P)-binding Rossmann-like Domain"/>
    <property type="match status" value="2"/>
</dbReference>
<reference evidence="8 9" key="1">
    <citation type="submission" date="2020-07" db="EMBL/GenBank/DDBJ databases">
        <title>Sequencing the genomes of 1000 actinobacteria strains.</title>
        <authorList>
            <person name="Klenk H.-P."/>
        </authorList>
    </citation>
    <scope>NUCLEOTIDE SEQUENCE [LARGE SCALE GENOMIC DNA]</scope>
    <source>
        <strain evidence="8 9">DSM 44442</strain>
    </source>
</reference>
<dbReference type="Pfam" id="PF02826">
    <property type="entry name" value="2-Hacid_dh_C"/>
    <property type="match status" value="1"/>
</dbReference>
<dbReference type="RefSeq" id="WP_179820615.1">
    <property type="nucleotide sequence ID" value="NZ_JACCFS010000001.1"/>
</dbReference>
<feature type="domain" description="D-isomer specific 2-hydroxyacid dehydrogenase NAD-binding" evidence="7">
    <location>
        <begin position="124"/>
        <end position="296"/>
    </location>
</feature>
<evidence type="ECO:0000256" key="3">
    <source>
        <dbReference type="ARBA" id="ARBA00023002"/>
    </source>
</evidence>
<sequence>MQNSADRDPAPTPTGPVRVAILDDYQDVATSFAPWSEAPLDLELSVHRAPLADDDALVAALDGCQVAVLMRERTPLRRAVVERLPDLRLVVTTGRANSAIEADLGVMVCGTDSSSAGPAELTWALVTALRRHLIAEDRAVRAGEWQSTVGEALEGSTLGVVGLGRIGTRVATVGQAFGMRVLAWSANLDHGRAREMGVEPVAKDELLAASDVVSLHLRLSERSRHTLGEPEFALMRPGAVLVNTARSGLVDTAALCRALESGRLGGAGLDVFDREPLGPKDPLLDAPRTVLTPHLGYVTRQNYRIFYEQALEDIVAFYAGSPLRVVQDARRP</sequence>
<proteinExistence type="inferred from homology"/>
<dbReference type="Proteomes" id="UP000572051">
    <property type="component" value="Unassembled WGS sequence"/>
</dbReference>
<dbReference type="Pfam" id="PF00389">
    <property type="entry name" value="2-Hacid_dh"/>
    <property type="match status" value="1"/>
</dbReference>
<dbReference type="CDD" id="cd12169">
    <property type="entry name" value="PGDH_like_1"/>
    <property type="match status" value="1"/>
</dbReference>
<dbReference type="SUPFAM" id="SSF52283">
    <property type="entry name" value="Formate/glycerate dehydrogenase catalytic domain-like"/>
    <property type="match status" value="1"/>
</dbReference>
<evidence type="ECO:0000256" key="5">
    <source>
        <dbReference type="RuleBase" id="RU003719"/>
    </source>
</evidence>
<evidence type="ECO:0000256" key="1">
    <source>
        <dbReference type="ARBA" id="ARBA00005854"/>
    </source>
</evidence>
<protein>
    <submittedName>
        <fullName evidence="8">Phosphoglycerate dehydrogenase-like enzyme</fullName>
    </submittedName>
</protein>
<keyword evidence="2" id="KW-0028">Amino-acid biosynthesis</keyword>
<evidence type="ECO:0000256" key="2">
    <source>
        <dbReference type="ARBA" id="ARBA00022605"/>
    </source>
</evidence>
<gene>
    <name evidence="8" type="ORF">HNR10_000574</name>
</gene>
<accession>A0A7Z0EII2</accession>
<comment type="caution">
    <text evidence="8">The sequence shown here is derived from an EMBL/GenBank/DDBJ whole genome shotgun (WGS) entry which is preliminary data.</text>
</comment>
<evidence type="ECO:0000259" key="7">
    <source>
        <dbReference type="Pfam" id="PF02826"/>
    </source>
</evidence>
<organism evidence="8 9">
    <name type="scientific">Nocardiopsis aegyptia</name>
    <dbReference type="NCBI Taxonomy" id="220378"/>
    <lineage>
        <taxon>Bacteria</taxon>
        <taxon>Bacillati</taxon>
        <taxon>Actinomycetota</taxon>
        <taxon>Actinomycetes</taxon>
        <taxon>Streptosporangiales</taxon>
        <taxon>Nocardiopsidaceae</taxon>
        <taxon>Nocardiopsis</taxon>
    </lineage>
</organism>
<comment type="similarity">
    <text evidence="1 5">Belongs to the D-isomer specific 2-hydroxyacid dehydrogenase family.</text>
</comment>
<dbReference type="PANTHER" id="PTHR42789">
    <property type="entry name" value="D-ISOMER SPECIFIC 2-HYDROXYACID DEHYDROGENASE FAMILY PROTEIN (AFU_ORTHOLOGUE AFUA_6G10090)"/>
    <property type="match status" value="1"/>
</dbReference>
<keyword evidence="4" id="KW-0520">NAD</keyword>
<dbReference type="EMBL" id="JACCFS010000001">
    <property type="protein sequence ID" value="NYJ32693.1"/>
    <property type="molecule type" value="Genomic_DNA"/>
</dbReference>
<dbReference type="GO" id="GO:0008652">
    <property type="term" value="P:amino acid biosynthetic process"/>
    <property type="evidence" value="ECO:0007669"/>
    <property type="project" value="UniProtKB-KW"/>
</dbReference>
<dbReference type="InterPro" id="IPR029752">
    <property type="entry name" value="D-isomer_DH_CS1"/>
</dbReference>